<gene>
    <name evidence="2" type="ORF">CY35_U001700</name>
</gene>
<dbReference type="Gene3D" id="3.40.50.300">
    <property type="entry name" value="P-loop containing nucleotide triphosphate hydrolases"/>
    <property type="match status" value="1"/>
</dbReference>
<dbReference type="Proteomes" id="UP000828922">
    <property type="component" value="Unassembled WGS sequence"/>
</dbReference>
<organism evidence="2 3">
    <name type="scientific">Sphagnum magellanicum</name>
    <dbReference type="NCBI Taxonomy" id="128215"/>
    <lineage>
        <taxon>Eukaryota</taxon>
        <taxon>Viridiplantae</taxon>
        <taxon>Streptophyta</taxon>
        <taxon>Embryophyta</taxon>
        <taxon>Bryophyta</taxon>
        <taxon>Sphagnophytina</taxon>
        <taxon>Sphagnopsida</taxon>
        <taxon>Sphagnales</taxon>
        <taxon>Sphagnaceae</taxon>
        <taxon>Sphagnum</taxon>
    </lineage>
</organism>
<dbReference type="PANTHER" id="PTHR47679:SF1">
    <property type="entry name" value="PROTEIN TORNADO 1"/>
    <property type="match status" value="1"/>
</dbReference>
<dbReference type="EMBL" id="MU273452">
    <property type="protein sequence ID" value="KAH9530373.1"/>
    <property type="molecule type" value="Genomic_DNA"/>
</dbReference>
<reference evidence="3" key="1">
    <citation type="journal article" date="2022" name="New Phytol.">
        <title>Phylogenomic structure and speciation in an emerging model: the Sphagnum magellanicum complex (Bryophyta).</title>
        <authorList>
            <person name="Shaw A.J."/>
            <person name="Piatkowski B."/>
            <person name="Duffy A.M."/>
            <person name="Aguero B."/>
            <person name="Imwattana K."/>
            <person name="Nieto-Lugilde M."/>
            <person name="Healey A."/>
            <person name="Weston D.J."/>
            <person name="Patel M.N."/>
            <person name="Schmutz J."/>
            <person name="Grimwood J."/>
            <person name="Yavitt J.B."/>
            <person name="Hassel K."/>
            <person name="Stenoien H.K."/>
            <person name="Flatberg K.I."/>
            <person name="Bickford C.P."/>
            <person name="Hicks K.A."/>
        </authorList>
    </citation>
    <scope>NUCLEOTIDE SEQUENCE [LARGE SCALE GENOMIC DNA]</scope>
</reference>
<evidence type="ECO:0000313" key="3">
    <source>
        <dbReference type="Proteomes" id="UP000828922"/>
    </source>
</evidence>
<dbReference type="PANTHER" id="PTHR47679">
    <property type="entry name" value="PROTEIN TORNADO 1"/>
    <property type="match status" value="1"/>
</dbReference>
<evidence type="ECO:0000313" key="2">
    <source>
        <dbReference type="EMBL" id="KAH9530373.1"/>
    </source>
</evidence>
<dbReference type="SUPFAM" id="SSF52047">
    <property type="entry name" value="RNI-like"/>
    <property type="match status" value="1"/>
</dbReference>
<dbReference type="Gene3D" id="3.80.10.10">
    <property type="entry name" value="Ribonuclease Inhibitor"/>
    <property type="match status" value="1"/>
</dbReference>
<accession>A0AAD4LSD3</accession>
<evidence type="ECO:0000256" key="1">
    <source>
        <dbReference type="SAM" id="Coils"/>
    </source>
</evidence>
<name>A0AAD4LSD3_9BRYO</name>
<keyword evidence="1" id="KW-0175">Coiled coil</keyword>
<comment type="caution">
    <text evidence="2">The sequence shown here is derived from an EMBL/GenBank/DDBJ whole genome shotgun (WGS) entry which is preliminary data.</text>
</comment>
<feature type="coiled-coil region" evidence="1">
    <location>
        <begin position="1016"/>
        <end position="1079"/>
    </location>
</feature>
<dbReference type="InterPro" id="IPR027417">
    <property type="entry name" value="P-loop_NTPase"/>
</dbReference>
<keyword evidence="3" id="KW-1185">Reference proteome</keyword>
<sequence>MDLSAVQVRVIRKVTDLEELIAELKSPYCTLEALKVEIGNAGESLAFVEGDEIRKQFAGALGASKTLKSLDVAFCFDILKVDDLCMLLQSNKVLKSLTVCTKFVESRSFTMMLKRNSTLKRLGIIIVRSNRVFWNLTELLTELAGVLRSQSFLEQLTINFSGWYIDPDMPLDMYPENTMGVLEKLEIGLSAVFSPNEASDNQANETLTLRLVLPLHMVNSIATILPSNRTIRELVLLARHGRLRFETSSEGIVILLQALEKNNTLRLLDLSGCSAVQERQDLYDAILDCLETKPWLHLNLQDTPLSKSESRFTTIQQKLQQNAKFREAFGNWNTQLVNSTGARVFLCGSPRAGKTALRQSLMRSHALNHSKHLACMPLFSLSTSLARDRNKGILFHRNQDERTRGIEISLVQDSDIVVSIWDLAGQEEYHAFHDYMMPKFGDVVNPCSFLFLFDPTREMHVGEKNRSRKEPEVLKEELNYWLRFIASNTPTSIAFPPQLTVILTHADKDLHGGLVEWAEQEVQNARTTFKDIVNISPTIYALNARSTNDVRPVLDFVFENSQQLLKRMPKVFAECAIMCRALANRAKDCLIKWNTFCDLCIQEVPTITQGNNEQERVEPNVVLKRQKAIAANLHDTGDIIYFEGLEFVVVNPNWFCHDLMGFLINFKGIPHEIDNGFASKAYMERILAQSLSRASRNTPSKVGIHLQPNDLMRLMLNLDICYERDPGNLDAGIYIPTLLDANFSITERENIVEGSHELTWPPSQEQNPKWVFLGRRLECKDHIRTFLTPGFFPRLQVALHNSFIRDGILSADFKLNKGLITLNFQGIDVFVESSGNVGYYIDVLVRSSWNHDKTVEIIEKDIVKVIHETTQKCRGVWLVQSILRPQCVQELTLLKYRKDQVVTMETLKQELFMRGCDDAMKHSYTWRHVVGQGTNGQEIVVLETSYDPIVKLLGEKETTAFMEWRRSQLEEVSSMFRVVEESTTKDHEEHVASSSNFHVHSNVLRRIPSGFHDSTLVNIEDSMKYLKELLEALENRIIKNQEVVGERIIEAFKEEFAQMKKVENELQQVLNRKLDALMEFTVQLQQRRFPRIVYFIQKEGMTAFGKLLTGDIVPRLHHAQLHLMCEHIHGFHDVEGQKGLNVKLESETFHRIRPLLEKGLQVLSILLKVGAQLTVRLASQVPMLTLGSGILHATSQVLPDRLATTIYNPTNGSSKHQEVADKWLVDTLKCVPDIGQTFDLHKVMYSGQHQGQVAWVCGMHVTLGLNSKSLRLISEDSVDTRSKGKQQLT</sequence>
<protein>
    <recommendedName>
        <fullName evidence="4">C-terminal of Roc (COR) domain-containing protein</fullName>
    </recommendedName>
</protein>
<evidence type="ECO:0008006" key="4">
    <source>
        <dbReference type="Google" id="ProtNLM"/>
    </source>
</evidence>
<dbReference type="SUPFAM" id="SSF52540">
    <property type="entry name" value="P-loop containing nucleoside triphosphate hydrolases"/>
    <property type="match status" value="1"/>
</dbReference>
<proteinExistence type="predicted"/>
<dbReference type="InterPro" id="IPR032675">
    <property type="entry name" value="LRR_dom_sf"/>
</dbReference>